<dbReference type="AlphaFoldDB" id="A0A451DDZ1"/>
<name>A0A451DDZ1_9GAMM</name>
<dbReference type="RefSeq" id="WP_154048754.1">
    <property type="nucleotide sequence ID" value="NZ_LR217722.1"/>
</dbReference>
<sequence>MSRQSKFLYKKSIMHVLHRKHFINFFLKKQKLFFKELFFDFCFLLKKKFNKWFYHDVNIDFYTSSVEYNHVCLHQMYLKFIGKNFFLNVHSNECLILISRVFASMFIGNIFGNYNMCVNIKCSNLKLTKNEMTVLDVLLEKIFFICNTTFLKKISSSIINTGKYITQDYLLSSNFISSSYVCFTFLIYVNNHQNRLKIYFPKYILGDLQK</sequence>
<accession>A0A451DDZ1</accession>
<dbReference type="OrthoDB" id="6554107at2"/>
<keyword evidence="1" id="KW-0966">Cell projection</keyword>
<proteinExistence type="predicted"/>
<evidence type="ECO:0000313" key="1">
    <source>
        <dbReference type="EMBL" id="VFP84816.1"/>
    </source>
</evidence>
<reference evidence="1 2" key="1">
    <citation type="submission" date="2019-02" db="EMBL/GenBank/DDBJ databases">
        <authorList>
            <person name="Manzano-Marin A."/>
            <person name="Manzano-Marin A."/>
        </authorList>
    </citation>
    <scope>NUCLEOTIDE SEQUENCE [LARGE SCALE GENOMIC DNA]</scope>
    <source>
        <strain evidence="1 2">BuCisplendens</strain>
    </source>
</reference>
<organism evidence="1 2">
    <name type="scientific">Buchnera aphidicola</name>
    <name type="common">Cinara splendens</name>
    <dbReference type="NCBI Taxonomy" id="2518979"/>
    <lineage>
        <taxon>Bacteria</taxon>
        <taxon>Pseudomonadati</taxon>
        <taxon>Pseudomonadota</taxon>
        <taxon>Gammaproteobacteria</taxon>
        <taxon>Enterobacterales</taxon>
        <taxon>Erwiniaceae</taxon>
        <taxon>Buchnera</taxon>
    </lineage>
</organism>
<keyword evidence="1" id="KW-0282">Flagellum</keyword>
<dbReference type="EMBL" id="LR217722">
    <property type="protein sequence ID" value="VFP84816.1"/>
    <property type="molecule type" value="Genomic_DNA"/>
</dbReference>
<evidence type="ECO:0000313" key="2">
    <source>
        <dbReference type="Proteomes" id="UP000294413"/>
    </source>
</evidence>
<keyword evidence="1" id="KW-0969">Cilium</keyword>
<gene>
    <name evidence="1" type="primary">fliM</name>
    <name evidence="1" type="ORF">BUCISPPA3004_050</name>
</gene>
<dbReference type="Proteomes" id="UP000294413">
    <property type="component" value="Chromosome 1"/>
</dbReference>
<protein>
    <submittedName>
        <fullName evidence="1">Flagellar motor switch protein FliM</fullName>
    </submittedName>
</protein>